<dbReference type="Pfam" id="PF00932">
    <property type="entry name" value="LTD"/>
    <property type="match status" value="1"/>
</dbReference>
<evidence type="ECO:0000256" key="1">
    <source>
        <dbReference type="SAM" id="MobiDB-lite"/>
    </source>
</evidence>
<name>A0A1F6MTJ4_9BACT</name>
<feature type="transmembrane region" description="Helical" evidence="2">
    <location>
        <begin position="7"/>
        <end position="26"/>
    </location>
</feature>
<protein>
    <recommendedName>
        <fullName evidence="3">LTD domain-containing protein</fullName>
    </recommendedName>
</protein>
<dbReference type="SUPFAM" id="SSF48537">
    <property type="entry name" value="Phospholipase C/P1 nuclease"/>
    <property type="match status" value="1"/>
</dbReference>
<feature type="region of interest" description="Disordered" evidence="1">
    <location>
        <begin position="444"/>
        <end position="504"/>
    </location>
</feature>
<organism evidence="4 5">
    <name type="scientific">Candidatus Magasanikbacteria bacterium RIFCSPLOWO2_12_FULL_43_12</name>
    <dbReference type="NCBI Taxonomy" id="1798692"/>
    <lineage>
        <taxon>Bacteria</taxon>
        <taxon>Candidatus Magasanikiibacteriota</taxon>
    </lineage>
</organism>
<dbReference type="InterPro" id="IPR008947">
    <property type="entry name" value="PLipase_C/P1_nuclease_dom_sf"/>
</dbReference>
<dbReference type="PROSITE" id="PS51841">
    <property type="entry name" value="LTD"/>
    <property type="match status" value="1"/>
</dbReference>
<dbReference type="GO" id="GO:0016788">
    <property type="term" value="F:hydrolase activity, acting on ester bonds"/>
    <property type="evidence" value="ECO:0007669"/>
    <property type="project" value="InterPro"/>
</dbReference>
<comment type="caution">
    <text evidence="4">The sequence shown here is derived from an EMBL/GenBank/DDBJ whole genome shotgun (WGS) entry which is preliminary data.</text>
</comment>
<proteinExistence type="predicted"/>
<feature type="compositionally biased region" description="Gly residues" evidence="1">
    <location>
        <begin position="445"/>
        <end position="455"/>
    </location>
</feature>
<dbReference type="EMBL" id="MFQN01000011">
    <property type="protein sequence ID" value="OGH75015.1"/>
    <property type="molecule type" value="Genomic_DNA"/>
</dbReference>
<dbReference type="Proteomes" id="UP000178347">
    <property type="component" value="Unassembled WGS sequence"/>
</dbReference>
<feature type="compositionally biased region" description="Low complexity" evidence="1">
    <location>
        <begin position="471"/>
        <end position="489"/>
    </location>
</feature>
<accession>A0A1F6MTJ4</accession>
<evidence type="ECO:0000256" key="2">
    <source>
        <dbReference type="SAM" id="Phobius"/>
    </source>
</evidence>
<dbReference type="SUPFAM" id="SSF74853">
    <property type="entry name" value="Lamin A/C globular tail domain"/>
    <property type="match status" value="1"/>
</dbReference>
<reference evidence="4 5" key="1">
    <citation type="journal article" date="2016" name="Nat. Commun.">
        <title>Thousands of microbial genomes shed light on interconnected biogeochemical processes in an aquifer system.</title>
        <authorList>
            <person name="Anantharaman K."/>
            <person name="Brown C.T."/>
            <person name="Hug L.A."/>
            <person name="Sharon I."/>
            <person name="Castelle C.J."/>
            <person name="Probst A.J."/>
            <person name="Thomas B.C."/>
            <person name="Singh A."/>
            <person name="Wilkins M.J."/>
            <person name="Karaoz U."/>
            <person name="Brodie E.L."/>
            <person name="Williams K.H."/>
            <person name="Hubbard S.S."/>
            <person name="Banfield J.F."/>
        </authorList>
    </citation>
    <scope>NUCLEOTIDE SEQUENCE [LARGE SCALE GENOMIC DNA]</scope>
</reference>
<feature type="domain" description="LTD" evidence="3">
    <location>
        <begin position="618"/>
        <end position="749"/>
    </location>
</feature>
<keyword evidence="2" id="KW-0812">Transmembrane</keyword>
<dbReference type="STRING" id="1798692.A3G00_01530"/>
<dbReference type="InterPro" id="IPR036415">
    <property type="entry name" value="Lamin_tail_dom_sf"/>
</dbReference>
<keyword evidence="2" id="KW-1133">Transmembrane helix</keyword>
<sequence length="1273" mass="138765">MSKSRRVWILASIIFIAFIFGSFVFGKRVFSYDTKIAHPSIVTIAGLEYNKIYDPDLTLEEIGWMADGAVEEDMPTRWLNHFYDPFYNKGLNNGKYPTSKDWSRMTNYQTTFALGDQTWYRAIDYWKKDDKKKAFKALGHILHLIADASVPAHTRDDPHPTGDSYEQFVKNNWLTVGKFAVGFEKKQVNNLYEVFDAVANYSNNNFYSDDTILSSKYNTVNIVEEKEEKNTLGKIQSYKYASVGGVKYRVYVSDVNFVWQKKNETGVSVKDQFILADYSKHLLLTASSYSIATINLFFQEVKKEQNVKLAKYKTSLVGAADYLLGTVINKVEDLYNMFKGKNESLVMAGESPLISATTNNTNLSLPIVDDTIQDTSNKIQTNNKTQNTINKTQTTAAVVEEPVVVVEMEKSVKVEEPKPVVKPTVPVVPVVKTQVTEPQQVWYLGGSGGGGGGSGETANTPPAPLREGSLSTAESSISDGSSTIPSSEEGAGGVGGSASGDTIQDTDSMIQTITTTDSITQTPTTTPDAIQDSDSTTQVTTSTISTSSTPDTIGTATSTFDVTPVSAEATPGEQTTTTLDVIITTSTLEITVTSTEQIVTTTLEIVITTSTLEETVTSTLPIVETPSPPAVVINEIAWAGTASKKSDNEWVELYSNATSTIDLAGWKILVDDIREIKLSGVIAAGNYYLLERTKDKTVADITADNIFTLTGGLNNNGARLRLVNGAGDVVDEVDSSGGWFAGDNIKYRSMSRKNAAASGNDPDNWFSSQGISAKGKADGGGVIYGSPKFSNYGYWLLKSPMFYYSDRLSVDKVLTLTKANSPYLVMSPTEIPAGYTLRIESGVVLIGMDKTSHLSVTGNLIADGAVEAPIVFTSALDTNYVQTNLTSLSGSAEAGDWSRIQIEPGGNFIGSFVKFLYGGRTFKKSMGAMAATYFYSNVIYNYGGSVSLDNAEFAFSYFDSSKDNEQYSELIFVEAPNGYDASLTINNSNFNGGWRAIKIFRQNNGQTISIGLTGDTFQNFQNPDSLILSKKDFVSPSESVFNNNASDNVQIDSWALTADYTLDVNTQYLFNFVSIPADVTLTIDPGVKIKLPEWGAIEAEGSIQANGTAEQPIVFETQTPGERWGYIKLKNSDSTFDYTNFIGGNRSNQGDPKDRGVLRVEDSTLNLNNISILDSRAPGNAIYSLNSNLNITNSVIGNATEPDFDMTGIKTDSGSVILDKVVLQNLKYGIRGDFNDEGLLPHLELNNMGAANFINVERPWEPNTWLSPAEDGE</sequence>
<feature type="compositionally biased region" description="Low complexity" evidence="1">
    <location>
        <begin position="516"/>
        <end position="555"/>
    </location>
</feature>
<gene>
    <name evidence="4" type="ORF">A3G00_01530</name>
</gene>
<evidence type="ECO:0000259" key="3">
    <source>
        <dbReference type="PROSITE" id="PS51841"/>
    </source>
</evidence>
<dbReference type="SUPFAM" id="SSF51126">
    <property type="entry name" value="Pectin lyase-like"/>
    <property type="match status" value="1"/>
</dbReference>
<dbReference type="AlphaFoldDB" id="A0A1F6MTJ4"/>
<dbReference type="InterPro" id="IPR001322">
    <property type="entry name" value="Lamin_tail_dom"/>
</dbReference>
<dbReference type="Gene3D" id="1.10.575.10">
    <property type="entry name" value="P1 Nuclease"/>
    <property type="match status" value="1"/>
</dbReference>
<feature type="region of interest" description="Disordered" evidence="1">
    <location>
        <begin position="516"/>
        <end position="557"/>
    </location>
</feature>
<evidence type="ECO:0000313" key="5">
    <source>
        <dbReference type="Proteomes" id="UP000178347"/>
    </source>
</evidence>
<evidence type="ECO:0000313" key="4">
    <source>
        <dbReference type="EMBL" id="OGH75015.1"/>
    </source>
</evidence>
<keyword evidence="2" id="KW-0472">Membrane</keyword>
<dbReference type="InterPro" id="IPR011050">
    <property type="entry name" value="Pectin_lyase_fold/virulence"/>
</dbReference>